<evidence type="ECO:0000313" key="3">
    <source>
        <dbReference type="Proteomes" id="UP001497623"/>
    </source>
</evidence>
<proteinExistence type="predicted"/>
<dbReference type="Proteomes" id="UP001497623">
    <property type="component" value="Unassembled WGS sequence"/>
</dbReference>
<feature type="compositionally biased region" description="Basic and acidic residues" evidence="1">
    <location>
        <begin position="43"/>
        <end position="72"/>
    </location>
</feature>
<sequence>DSEPLGCIAPMEAGNSSQNVELSDNMIPEADINYIFGGQTRRSASEDCKNISSDISKKTDKRMTSSPDKDVNDNYLMVMNSGPSFPKNSNFNELLDFENPDDPLSIFTDECAQQQEVETAKEISDNKIHELLDSESVRPVNQKDFCLASIDLMKQFRIIEVKNQNVTKSEKKIHYTHKNTEAMNENPYKRVYKERVRKSSTRKLDKLSNATIYQDAFMKFLSKN</sequence>
<reference evidence="2 3" key="1">
    <citation type="submission" date="2024-05" db="EMBL/GenBank/DDBJ databases">
        <authorList>
            <person name="Wallberg A."/>
        </authorList>
    </citation>
    <scope>NUCLEOTIDE SEQUENCE [LARGE SCALE GENOMIC DNA]</scope>
</reference>
<protein>
    <submittedName>
        <fullName evidence="2">Uncharacterized protein</fullName>
    </submittedName>
</protein>
<evidence type="ECO:0000256" key="1">
    <source>
        <dbReference type="SAM" id="MobiDB-lite"/>
    </source>
</evidence>
<dbReference type="AlphaFoldDB" id="A0AAV2ST73"/>
<keyword evidence="3" id="KW-1185">Reference proteome</keyword>
<organism evidence="2 3">
    <name type="scientific">Meganyctiphanes norvegica</name>
    <name type="common">Northern krill</name>
    <name type="synonym">Thysanopoda norvegica</name>
    <dbReference type="NCBI Taxonomy" id="48144"/>
    <lineage>
        <taxon>Eukaryota</taxon>
        <taxon>Metazoa</taxon>
        <taxon>Ecdysozoa</taxon>
        <taxon>Arthropoda</taxon>
        <taxon>Crustacea</taxon>
        <taxon>Multicrustacea</taxon>
        <taxon>Malacostraca</taxon>
        <taxon>Eumalacostraca</taxon>
        <taxon>Eucarida</taxon>
        <taxon>Euphausiacea</taxon>
        <taxon>Euphausiidae</taxon>
        <taxon>Meganyctiphanes</taxon>
    </lineage>
</organism>
<name>A0AAV2ST73_MEGNR</name>
<evidence type="ECO:0000313" key="2">
    <source>
        <dbReference type="EMBL" id="CAL4248113.1"/>
    </source>
</evidence>
<accession>A0AAV2ST73</accession>
<feature type="region of interest" description="Disordered" evidence="1">
    <location>
        <begin position="42"/>
        <end position="73"/>
    </location>
</feature>
<dbReference type="EMBL" id="CAXKWB010151116">
    <property type="protein sequence ID" value="CAL4248113.1"/>
    <property type="molecule type" value="Genomic_DNA"/>
</dbReference>
<gene>
    <name evidence="2" type="ORF">MNOR_LOCUS41394</name>
</gene>
<feature type="non-terminal residue" evidence="2">
    <location>
        <position position="1"/>
    </location>
</feature>
<comment type="caution">
    <text evidence="2">The sequence shown here is derived from an EMBL/GenBank/DDBJ whole genome shotgun (WGS) entry which is preliminary data.</text>
</comment>